<organism evidence="7 8">
    <name type="scientific">Mytilus edulis</name>
    <name type="common">Blue mussel</name>
    <dbReference type="NCBI Taxonomy" id="6550"/>
    <lineage>
        <taxon>Eukaryota</taxon>
        <taxon>Metazoa</taxon>
        <taxon>Spiralia</taxon>
        <taxon>Lophotrochozoa</taxon>
        <taxon>Mollusca</taxon>
        <taxon>Bivalvia</taxon>
        <taxon>Autobranchia</taxon>
        <taxon>Pteriomorphia</taxon>
        <taxon>Mytilida</taxon>
        <taxon>Mytiloidea</taxon>
        <taxon>Mytilidae</taxon>
        <taxon>Mytilinae</taxon>
        <taxon>Mytilus</taxon>
    </lineage>
</organism>
<keyword evidence="2 5" id="KW-0812">Transmembrane</keyword>
<dbReference type="Gene3D" id="1.20.1250.20">
    <property type="entry name" value="MFS general substrate transporter like domains"/>
    <property type="match status" value="2"/>
</dbReference>
<name>A0A8S3R4D5_MYTED</name>
<evidence type="ECO:0000259" key="6">
    <source>
        <dbReference type="PROSITE" id="PS50850"/>
    </source>
</evidence>
<evidence type="ECO:0000256" key="1">
    <source>
        <dbReference type="ARBA" id="ARBA00004141"/>
    </source>
</evidence>
<dbReference type="PANTHER" id="PTHR24064">
    <property type="entry name" value="SOLUTE CARRIER FAMILY 22 MEMBER"/>
    <property type="match status" value="1"/>
</dbReference>
<feature type="transmembrane region" description="Helical" evidence="5">
    <location>
        <begin position="257"/>
        <end position="279"/>
    </location>
</feature>
<dbReference type="InterPro" id="IPR020846">
    <property type="entry name" value="MFS_dom"/>
</dbReference>
<evidence type="ECO:0000313" key="7">
    <source>
        <dbReference type="EMBL" id="CAG2201803.1"/>
    </source>
</evidence>
<dbReference type="OrthoDB" id="6154409at2759"/>
<dbReference type="Pfam" id="PF00083">
    <property type="entry name" value="Sugar_tr"/>
    <property type="match status" value="1"/>
</dbReference>
<dbReference type="PROSITE" id="PS50850">
    <property type="entry name" value="MFS"/>
    <property type="match status" value="1"/>
</dbReference>
<evidence type="ECO:0000313" key="8">
    <source>
        <dbReference type="Proteomes" id="UP000683360"/>
    </source>
</evidence>
<reference evidence="7" key="1">
    <citation type="submission" date="2021-03" db="EMBL/GenBank/DDBJ databases">
        <authorList>
            <person name="Bekaert M."/>
        </authorList>
    </citation>
    <scope>NUCLEOTIDE SEQUENCE</scope>
</reference>
<feature type="transmembrane region" description="Helical" evidence="5">
    <location>
        <begin position="323"/>
        <end position="341"/>
    </location>
</feature>
<comment type="caution">
    <text evidence="7">The sequence shown here is derived from an EMBL/GenBank/DDBJ whole genome shotgun (WGS) entry which is preliminary data.</text>
</comment>
<feature type="transmembrane region" description="Helical" evidence="5">
    <location>
        <begin position="121"/>
        <end position="144"/>
    </location>
</feature>
<dbReference type="Proteomes" id="UP000683360">
    <property type="component" value="Unassembled WGS sequence"/>
</dbReference>
<feature type="transmembrane region" description="Helical" evidence="5">
    <location>
        <begin position="291"/>
        <end position="311"/>
    </location>
</feature>
<dbReference type="InterPro" id="IPR036259">
    <property type="entry name" value="MFS_trans_sf"/>
</dbReference>
<dbReference type="SUPFAM" id="SSF103473">
    <property type="entry name" value="MFS general substrate transporter"/>
    <property type="match status" value="1"/>
</dbReference>
<evidence type="ECO:0000256" key="2">
    <source>
        <dbReference type="ARBA" id="ARBA00022692"/>
    </source>
</evidence>
<proteinExistence type="predicted"/>
<keyword evidence="3 5" id="KW-1133">Transmembrane helix</keyword>
<keyword evidence="4 5" id="KW-0472">Membrane</keyword>
<dbReference type="AlphaFoldDB" id="A0A8S3R4D5"/>
<feature type="transmembrane region" description="Helical" evidence="5">
    <location>
        <begin position="347"/>
        <end position="373"/>
    </location>
</feature>
<feature type="domain" description="Major facilitator superfamily (MFS) profile" evidence="6">
    <location>
        <begin position="46"/>
        <end position="438"/>
    </location>
</feature>
<protein>
    <submittedName>
        <fullName evidence="7">SLC22A4_5</fullName>
    </submittedName>
</protein>
<sequence>MNSRKYFEGYGPPYKCAPLTNQTDLYKYGILNNISSSRITYDKCNIEIQSNTSNLTSGTYKLTCPEGYQYDSKQETIVTEWDLVCSRAGLGPMTQMFVTIGQGVGALLFPPISDRYGRKPVLTFSLVMCTLTSVAAGFAPGYIIYSILRFAFGAVQQGFILTAQVYITELFPKEQRGTVSGFGGLGWIVDESLRWLIANKREDEAKTLVRKIAKFNKVDFNDILILIHNDDIDPHLIHQNPKEEKRENILTIARHKILLKTAFIMAFTWMTNAMTYFGLTLNSAKLAGNRFLNLFLYQVVEIFAMLMFLFIINRLKRRHVSMLFHGIAGVSLVLSALLGSFKDYSDHFATVSVALSFVGKFGISASFSTIFLYTPELFPTNLRNIGIGISSSAGRIGGLLAPFSTLLTEYIEWGPGVVFGVCCISVTVLQHFLPESSGREMPQTVQELKAWKSDKTSTIVR</sequence>
<evidence type="ECO:0000256" key="4">
    <source>
        <dbReference type="ARBA" id="ARBA00023136"/>
    </source>
</evidence>
<evidence type="ECO:0000256" key="3">
    <source>
        <dbReference type="ARBA" id="ARBA00022989"/>
    </source>
</evidence>
<dbReference type="GO" id="GO:0016020">
    <property type="term" value="C:membrane"/>
    <property type="evidence" value="ECO:0007669"/>
    <property type="project" value="UniProtKB-SubCell"/>
</dbReference>
<dbReference type="InterPro" id="IPR005828">
    <property type="entry name" value="MFS_sugar_transport-like"/>
</dbReference>
<dbReference type="GO" id="GO:0022857">
    <property type="term" value="F:transmembrane transporter activity"/>
    <property type="evidence" value="ECO:0007669"/>
    <property type="project" value="InterPro"/>
</dbReference>
<accession>A0A8S3R4D5</accession>
<dbReference type="EMBL" id="CAJPWZ010000866">
    <property type="protein sequence ID" value="CAG2201803.1"/>
    <property type="molecule type" value="Genomic_DNA"/>
</dbReference>
<evidence type="ECO:0000256" key="5">
    <source>
        <dbReference type="SAM" id="Phobius"/>
    </source>
</evidence>
<comment type="subcellular location">
    <subcellularLocation>
        <location evidence="1">Membrane</location>
        <topology evidence="1">Multi-pass membrane protein</topology>
    </subcellularLocation>
</comment>
<keyword evidence="8" id="KW-1185">Reference proteome</keyword>
<gene>
    <name evidence="7" type="ORF">MEDL_16422</name>
</gene>